<dbReference type="Proteomes" id="UP000622797">
    <property type="component" value="Unassembled WGS sequence"/>
</dbReference>
<dbReference type="GO" id="GO:0004497">
    <property type="term" value="F:monooxygenase activity"/>
    <property type="evidence" value="ECO:0007669"/>
    <property type="project" value="UniProtKB-KW"/>
</dbReference>
<protein>
    <recommendedName>
        <fullName evidence="11">FAD-binding domain-containing protein</fullName>
    </recommendedName>
</protein>
<evidence type="ECO:0000259" key="11">
    <source>
        <dbReference type="Pfam" id="PF01494"/>
    </source>
</evidence>
<comment type="subcellular location">
    <subcellularLocation>
        <location evidence="2">Membrane</location>
    </subcellularLocation>
</comment>
<name>A0A8H4TUS3_9HYPO</name>
<evidence type="ECO:0000256" key="6">
    <source>
        <dbReference type="ARBA" id="ARBA00022827"/>
    </source>
</evidence>
<gene>
    <name evidence="12" type="ORF">FSARC_7641</name>
</gene>
<keyword evidence="7" id="KW-1133">Transmembrane helix</keyword>
<keyword evidence="6" id="KW-0274">FAD</keyword>
<dbReference type="PANTHER" id="PTHR47356:SF2">
    <property type="entry name" value="FAD-BINDING DOMAIN-CONTAINING PROTEIN-RELATED"/>
    <property type="match status" value="1"/>
</dbReference>
<keyword evidence="13" id="KW-1185">Reference proteome</keyword>
<evidence type="ECO:0000313" key="12">
    <source>
        <dbReference type="EMBL" id="KAF4964455.1"/>
    </source>
</evidence>
<evidence type="ECO:0000256" key="8">
    <source>
        <dbReference type="ARBA" id="ARBA00023002"/>
    </source>
</evidence>
<dbReference type="Pfam" id="PF01494">
    <property type="entry name" value="FAD_binding_3"/>
    <property type="match status" value="1"/>
</dbReference>
<dbReference type="OrthoDB" id="10029326at2759"/>
<sequence>MASTHAEHQVIIVGGGVTGLTLALMLQHLKVNYVLLEAYGTVTPNAGASIGLYANGLRVLDQLGLYEEVLFKGQTVEKRATRDGETGTRHSTRRTNPLLIERHGYATLFMGRFELLSILYSHISEKQRIIVNKKAVQIENLEHAALVHTMDGSVFKGQAVVGADGVHSTVRREMWRIAEAKEPEVIPAQDKQNISCEHACVFGTARTQSEGPLSIEPGELIASSAPGTVAACMGGPEGKIFVFWFWALPQSQRSCRIENIPRFTEVEKQRQLALAANTIMTDSGVRLSQITNDFETSGVTALPNFVLQRWHYGRIIVIGDAAHKFNPLVGQGGNSCIESCASLVNSLQKSLGNHLSENATWDGGALIQAFRAVENQRIDRVFDMVERCQVAMRAAAWESWHARLMQKFVMPLLPLSTITDFYSSFITPGLRLEGFKDPTKTHKWLYDDEKLEKPNSSFFARPSMAKAIFAVVVALTSIKAYHGYN</sequence>
<dbReference type="GO" id="GO:0071949">
    <property type="term" value="F:FAD binding"/>
    <property type="evidence" value="ECO:0007669"/>
    <property type="project" value="InterPro"/>
</dbReference>
<feature type="domain" description="FAD-binding" evidence="11">
    <location>
        <begin position="8"/>
        <end position="351"/>
    </location>
</feature>
<evidence type="ECO:0000256" key="3">
    <source>
        <dbReference type="ARBA" id="ARBA00007992"/>
    </source>
</evidence>
<evidence type="ECO:0000256" key="9">
    <source>
        <dbReference type="ARBA" id="ARBA00023033"/>
    </source>
</evidence>
<dbReference type="EMBL" id="JABEXW010000410">
    <property type="protein sequence ID" value="KAF4964455.1"/>
    <property type="molecule type" value="Genomic_DNA"/>
</dbReference>
<dbReference type="SUPFAM" id="SSF51905">
    <property type="entry name" value="FAD/NAD(P)-binding domain"/>
    <property type="match status" value="1"/>
</dbReference>
<reference evidence="12" key="1">
    <citation type="journal article" date="2020" name="BMC Genomics">
        <title>Correction to: Identification and distribution of gene clusters required for synthesis of sphingolipid metabolism inhibitors in diverse species of the filamentous fungus Fusarium.</title>
        <authorList>
            <person name="Kim H.S."/>
            <person name="Lohmar J.M."/>
            <person name="Busman M."/>
            <person name="Brown D.W."/>
            <person name="Naumann T.A."/>
            <person name="Divon H.H."/>
            <person name="Lysoe E."/>
            <person name="Uhlig S."/>
            <person name="Proctor R.H."/>
        </authorList>
    </citation>
    <scope>NUCLEOTIDE SEQUENCE</scope>
    <source>
        <strain evidence="12">NRRL 20472</strain>
    </source>
</reference>
<evidence type="ECO:0000256" key="1">
    <source>
        <dbReference type="ARBA" id="ARBA00001974"/>
    </source>
</evidence>
<reference evidence="12" key="2">
    <citation type="submission" date="2020-05" db="EMBL/GenBank/DDBJ databases">
        <authorList>
            <person name="Kim H.-S."/>
            <person name="Proctor R.H."/>
            <person name="Brown D.W."/>
        </authorList>
    </citation>
    <scope>NUCLEOTIDE SEQUENCE</scope>
    <source>
        <strain evidence="12">NRRL 20472</strain>
    </source>
</reference>
<evidence type="ECO:0000256" key="10">
    <source>
        <dbReference type="ARBA" id="ARBA00023136"/>
    </source>
</evidence>
<keyword evidence="5" id="KW-0812">Transmembrane</keyword>
<dbReference type="GO" id="GO:0016020">
    <property type="term" value="C:membrane"/>
    <property type="evidence" value="ECO:0007669"/>
    <property type="project" value="UniProtKB-SubCell"/>
</dbReference>
<organism evidence="12 13">
    <name type="scientific">Fusarium sarcochroum</name>
    <dbReference type="NCBI Taxonomy" id="1208366"/>
    <lineage>
        <taxon>Eukaryota</taxon>
        <taxon>Fungi</taxon>
        <taxon>Dikarya</taxon>
        <taxon>Ascomycota</taxon>
        <taxon>Pezizomycotina</taxon>
        <taxon>Sordariomycetes</taxon>
        <taxon>Hypocreomycetidae</taxon>
        <taxon>Hypocreales</taxon>
        <taxon>Nectriaceae</taxon>
        <taxon>Fusarium</taxon>
        <taxon>Fusarium lateritium species complex</taxon>
    </lineage>
</organism>
<evidence type="ECO:0000313" key="13">
    <source>
        <dbReference type="Proteomes" id="UP000622797"/>
    </source>
</evidence>
<dbReference type="InterPro" id="IPR036188">
    <property type="entry name" value="FAD/NAD-bd_sf"/>
</dbReference>
<evidence type="ECO:0000256" key="2">
    <source>
        <dbReference type="ARBA" id="ARBA00004370"/>
    </source>
</evidence>
<keyword evidence="9" id="KW-0503">Monooxygenase</keyword>
<keyword evidence="10" id="KW-0472">Membrane</keyword>
<dbReference type="Gene3D" id="3.50.50.60">
    <property type="entry name" value="FAD/NAD(P)-binding domain"/>
    <property type="match status" value="1"/>
</dbReference>
<evidence type="ECO:0000256" key="5">
    <source>
        <dbReference type="ARBA" id="ARBA00022692"/>
    </source>
</evidence>
<comment type="caution">
    <text evidence="12">The sequence shown here is derived from an EMBL/GenBank/DDBJ whole genome shotgun (WGS) entry which is preliminary data.</text>
</comment>
<comment type="cofactor">
    <cofactor evidence="1">
        <name>FAD</name>
        <dbReference type="ChEBI" id="CHEBI:57692"/>
    </cofactor>
</comment>
<dbReference type="PRINTS" id="PR00420">
    <property type="entry name" value="RNGMNOXGNASE"/>
</dbReference>
<proteinExistence type="inferred from homology"/>
<keyword evidence="4" id="KW-0285">Flavoprotein</keyword>
<dbReference type="PANTHER" id="PTHR47356">
    <property type="entry name" value="FAD-DEPENDENT MONOOXYGENASE ASQG-RELATED"/>
    <property type="match status" value="1"/>
</dbReference>
<accession>A0A8H4TUS3</accession>
<evidence type="ECO:0000256" key="7">
    <source>
        <dbReference type="ARBA" id="ARBA00022989"/>
    </source>
</evidence>
<dbReference type="InterPro" id="IPR050562">
    <property type="entry name" value="FAD_mOase_fung"/>
</dbReference>
<evidence type="ECO:0000256" key="4">
    <source>
        <dbReference type="ARBA" id="ARBA00022630"/>
    </source>
</evidence>
<comment type="similarity">
    <text evidence="3">Belongs to the paxM FAD-dependent monooxygenase family.</text>
</comment>
<dbReference type="InterPro" id="IPR002938">
    <property type="entry name" value="FAD-bd"/>
</dbReference>
<dbReference type="AlphaFoldDB" id="A0A8H4TUS3"/>
<keyword evidence="8" id="KW-0560">Oxidoreductase</keyword>